<organism evidence="3 4">
    <name type="scientific">Podospora aff. communis PSN243</name>
    <dbReference type="NCBI Taxonomy" id="3040156"/>
    <lineage>
        <taxon>Eukaryota</taxon>
        <taxon>Fungi</taxon>
        <taxon>Dikarya</taxon>
        <taxon>Ascomycota</taxon>
        <taxon>Pezizomycotina</taxon>
        <taxon>Sordariomycetes</taxon>
        <taxon>Sordariomycetidae</taxon>
        <taxon>Sordariales</taxon>
        <taxon>Podosporaceae</taxon>
        <taxon>Podospora</taxon>
    </lineage>
</organism>
<proteinExistence type="predicted"/>
<dbReference type="Gene3D" id="3.90.1300.10">
    <property type="entry name" value="Amidase signature (AS) domain"/>
    <property type="match status" value="1"/>
</dbReference>
<dbReference type="InterPro" id="IPR023631">
    <property type="entry name" value="Amidase_dom"/>
</dbReference>
<dbReference type="SUPFAM" id="SSF75304">
    <property type="entry name" value="Amidase signature (AS) enzymes"/>
    <property type="match status" value="1"/>
</dbReference>
<feature type="region of interest" description="Disordered" evidence="1">
    <location>
        <begin position="552"/>
        <end position="581"/>
    </location>
</feature>
<dbReference type="InterPro" id="IPR036928">
    <property type="entry name" value="AS_sf"/>
</dbReference>
<accession>A0AAV9GHE3</accession>
<dbReference type="Proteomes" id="UP001321760">
    <property type="component" value="Unassembled WGS sequence"/>
</dbReference>
<comment type="caution">
    <text evidence="3">The sequence shown here is derived from an EMBL/GenBank/DDBJ whole genome shotgun (WGS) entry which is preliminary data.</text>
</comment>
<evidence type="ECO:0000313" key="3">
    <source>
        <dbReference type="EMBL" id="KAK4447584.1"/>
    </source>
</evidence>
<keyword evidence="4" id="KW-1185">Reference proteome</keyword>
<protein>
    <submittedName>
        <fullName evidence="3">Amidase</fullName>
    </submittedName>
</protein>
<dbReference type="Pfam" id="PF01425">
    <property type="entry name" value="Amidase"/>
    <property type="match status" value="1"/>
</dbReference>
<evidence type="ECO:0000313" key="4">
    <source>
        <dbReference type="Proteomes" id="UP001321760"/>
    </source>
</evidence>
<sequence>MSPREIKTRDTTQIGSCSVASMAIDSTQQPSAVKCPGQAGIPSLLDATLEDLQQGLEAKLFTSVDLVNAYTARIEEVRDELKAVREINPDALRIAQGLDMARAEGNIFGPLHGIPILVKDNISTDDNMDTTAGSYALAGARFSEDSTVARSLRKNGAIILGKTNMCQWAGLRGTEYICIGWSATGGQTVGSYFQGQTPGGSSGGSGVASSIGLAFACLGTETFGSITRPAELNNIVGIKPSVGLTSRHGVVPYTSHQDTVGTLARTVKDGAHLLTAIAGRDSNDPCTGKIPFAPLPDYVAACKRSGLAGKRIGVTRKHIHETLVFWPSTSDCIEKAFDKALDALRSAGATVVDNIDSPELTQLLGKLYDLELITHGAEFRRDLQEYLSKLKVNPQHIRSVGDLVKFTQGHDREKYPCPDTKAWERALEADAEAAETVRKELCLEGDEWVTGTLQSYGLDAFVCPSLLPSNLTGFLGLPVVTVPLGRMPKGTEVAPEWGARIPFGISFWGEKWSDGALIGMAYAFEQTTMHRQESVPVVKPKTDLCDVVRERREAEAKDAEGGEQLSAGEGSGSGAGRTTWR</sequence>
<evidence type="ECO:0000259" key="2">
    <source>
        <dbReference type="Pfam" id="PF01425"/>
    </source>
</evidence>
<feature type="domain" description="Amidase" evidence="2">
    <location>
        <begin position="65"/>
        <end position="465"/>
    </location>
</feature>
<gene>
    <name evidence="3" type="ORF">QBC34DRAFT_354486</name>
</gene>
<dbReference type="EMBL" id="MU865948">
    <property type="protein sequence ID" value="KAK4447584.1"/>
    <property type="molecule type" value="Genomic_DNA"/>
</dbReference>
<reference evidence="3" key="1">
    <citation type="journal article" date="2023" name="Mol. Phylogenet. Evol.">
        <title>Genome-scale phylogeny and comparative genomics of the fungal order Sordariales.</title>
        <authorList>
            <person name="Hensen N."/>
            <person name="Bonometti L."/>
            <person name="Westerberg I."/>
            <person name="Brannstrom I.O."/>
            <person name="Guillou S."/>
            <person name="Cros-Aarteil S."/>
            <person name="Calhoun S."/>
            <person name="Haridas S."/>
            <person name="Kuo A."/>
            <person name="Mondo S."/>
            <person name="Pangilinan J."/>
            <person name="Riley R."/>
            <person name="LaButti K."/>
            <person name="Andreopoulos B."/>
            <person name="Lipzen A."/>
            <person name="Chen C."/>
            <person name="Yan M."/>
            <person name="Daum C."/>
            <person name="Ng V."/>
            <person name="Clum A."/>
            <person name="Steindorff A."/>
            <person name="Ohm R.A."/>
            <person name="Martin F."/>
            <person name="Silar P."/>
            <person name="Natvig D.O."/>
            <person name="Lalanne C."/>
            <person name="Gautier V."/>
            <person name="Ament-Velasquez S.L."/>
            <person name="Kruys A."/>
            <person name="Hutchinson M.I."/>
            <person name="Powell A.J."/>
            <person name="Barry K."/>
            <person name="Miller A.N."/>
            <person name="Grigoriev I.V."/>
            <person name="Debuchy R."/>
            <person name="Gladieux P."/>
            <person name="Hiltunen Thoren M."/>
            <person name="Johannesson H."/>
        </authorList>
    </citation>
    <scope>NUCLEOTIDE SEQUENCE</scope>
    <source>
        <strain evidence="3">PSN243</strain>
    </source>
</reference>
<evidence type="ECO:0000256" key="1">
    <source>
        <dbReference type="SAM" id="MobiDB-lite"/>
    </source>
</evidence>
<dbReference type="PANTHER" id="PTHR42678:SF34">
    <property type="entry name" value="OS04G0183300 PROTEIN"/>
    <property type="match status" value="1"/>
</dbReference>
<name>A0AAV9GHE3_9PEZI</name>
<dbReference type="PANTHER" id="PTHR42678">
    <property type="entry name" value="AMIDASE"/>
    <property type="match status" value="1"/>
</dbReference>
<dbReference type="AlphaFoldDB" id="A0AAV9GHE3"/>
<reference evidence="3" key="2">
    <citation type="submission" date="2023-05" db="EMBL/GenBank/DDBJ databases">
        <authorList>
            <consortium name="Lawrence Berkeley National Laboratory"/>
            <person name="Steindorff A."/>
            <person name="Hensen N."/>
            <person name="Bonometti L."/>
            <person name="Westerberg I."/>
            <person name="Brannstrom I.O."/>
            <person name="Guillou S."/>
            <person name="Cros-Aarteil S."/>
            <person name="Calhoun S."/>
            <person name="Haridas S."/>
            <person name="Kuo A."/>
            <person name="Mondo S."/>
            <person name="Pangilinan J."/>
            <person name="Riley R."/>
            <person name="Labutti K."/>
            <person name="Andreopoulos B."/>
            <person name="Lipzen A."/>
            <person name="Chen C."/>
            <person name="Yanf M."/>
            <person name="Daum C."/>
            <person name="Ng V."/>
            <person name="Clum A."/>
            <person name="Ohm R."/>
            <person name="Martin F."/>
            <person name="Silar P."/>
            <person name="Natvig D."/>
            <person name="Lalanne C."/>
            <person name="Gautier V."/>
            <person name="Ament-Velasquez S.L."/>
            <person name="Kruys A."/>
            <person name="Hutchinson M.I."/>
            <person name="Powell A.J."/>
            <person name="Barry K."/>
            <person name="Miller A.N."/>
            <person name="Grigoriev I.V."/>
            <person name="Debuchy R."/>
            <person name="Gladieux P."/>
            <person name="Thoren M.H."/>
            <person name="Johannesson H."/>
        </authorList>
    </citation>
    <scope>NUCLEOTIDE SEQUENCE</scope>
    <source>
        <strain evidence="3">PSN243</strain>
    </source>
</reference>